<evidence type="ECO:0000256" key="7">
    <source>
        <dbReference type="ARBA" id="ARBA00047984"/>
    </source>
</evidence>
<dbReference type="EMBL" id="JBGFUD010014373">
    <property type="protein sequence ID" value="MFH4983908.1"/>
    <property type="molecule type" value="Genomic_DNA"/>
</dbReference>
<keyword evidence="6" id="KW-0694">RNA-binding</keyword>
<organism evidence="10 11">
    <name type="scientific">Gnathostoma spinigerum</name>
    <dbReference type="NCBI Taxonomy" id="75299"/>
    <lineage>
        <taxon>Eukaryota</taxon>
        <taxon>Metazoa</taxon>
        <taxon>Ecdysozoa</taxon>
        <taxon>Nematoda</taxon>
        <taxon>Chromadorea</taxon>
        <taxon>Rhabditida</taxon>
        <taxon>Spirurina</taxon>
        <taxon>Gnathostomatomorpha</taxon>
        <taxon>Gnathostomatoidea</taxon>
        <taxon>Gnathostomatidae</taxon>
        <taxon>Gnathostoma</taxon>
    </lineage>
</organism>
<dbReference type="SMART" id="SM00490">
    <property type="entry name" value="HELICc"/>
    <property type="match status" value="1"/>
</dbReference>
<keyword evidence="2" id="KW-0547">Nucleotide-binding</keyword>
<accession>A0ABD6F230</accession>
<dbReference type="InterPro" id="IPR050079">
    <property type="entry name" value="DEAD_box_RNA_helicase"/>
</dbReference>
<dbReference type="GO" id="GO:0003724">
    <property type="term" value="F:RNA helicase activity"/>
    <property type="evidence" value="ECO:0007669"/>
    <property type="project" value="UniProtKB-EC"/>
</dbReference>
<evidence type="ECO:0000256" key="5">
    <source>
        <dbReference type="ARBA" id="ARBA00022840"/>
    </source>
</evidence>
<keyword evidence="5" id="KW-0067">ATP-binding</keyword>
<feature type="domain" description="Helicase C-terminal" evidence="9">
    <location>
        <begin position="13"/>
        <end position="179"/>
    </location>
</feature>
<dbReference type="InterPro" id="IPR001650">
    <property type="entry name" value="Helicase_C-like"/>
</dbReference>
<dbReference type="GO" id="GO:0016787">
    <property type="term" value="F:hydrolase activity"/>
    <property type="evidence" value="ECO:0007669"/>
    <property type="project" value="UniProtKB-KW"/>
</dbReference>
<evidence type="ECO:0000256" key="1">
    <source>
        <dbReference type="ARBA" id="ARBA00012552"/>
    </source>
</evidence>
<dbReference type="Pfam" id="PF00271">
    <property type="entry name" value="Helicase_C"/>
    <property type="match status" value="1"/>
</dbReference>
<keyword evidence="4" id="KW-0347">Helicase</keyword>
<dbReference type="GO" id="GO:0005524">
    <property type="term" value="F:ATP binding"/>
    <property type="evidence" value="ECO:0007669"/>
    <property type="project" value="UniProtKB-KW"/>
</dbReference>
<dbReference type="AlphaFoldDB" id="A0ABD6F230"/>
<evidence type="ECO:0000313" key="10">
    <source>
        <dbReference type="EMBL" id="MFH4983908.1"/>
    </source>
</evidence>
<feature type="region of interest" description="Disordered" evidence="8">
    <location>
        <begin position="189"/>
        <end position="220"/>
    </location>
</feature>
<reference evidence="10 11" key="1">
    <citation type="submission" date="2024-08" db="EMBL/GenBank/DDBJ databases">
        <title>Gnathostoma spinigerum genome.</title>
        <authorList>
            <person name="Gonzalez-Bertolin B."/>
            <person name="Monzon S."/>
            <person name="Zaballos A."/>
            <person name="Jimenez P."/>
            <person name="Dekumyoy P."/>
            <person name="Varona S."/>
            <person name="Cuesta I."/>
            <person name="Sumanam S."/>
            <person name="Adisakwattana P."/>
            <person name="Gasser R.B."/>
            <person name="Hernandez-Gonzalez A."/>
            <person name="Young N.D."/>
            <person name="Perteguer M.J."/>
        </authorList>
    </citation>
    <scope>NUCLEOTIDE SEQUENCE [LARGE SCALE GENOMIC DNA]</scope>
    <source>
        <strain evidence="10">AL3</strain>
        <tissue evidence="10">Liver</tissue>
    </source>
</reference>
<feature type="compositionally biased region" description="Basic and acidic residues" evidence="8">
    <location>
        <begin position="204"/>
        <end position="220"/>
    </location>
</feature>
<evidence type="ECO:0000256" key="6">
    <source>
        <dbReference type="ARBA" id="ARBA00022884"/>
    </source>
</evidence>
<proteinExistence type="predicted"/>
<evidence type="ECO:0000313" key="11">
    <source>
        <dbReference type="Proteomes" id="UP001608902"/>
    </source>
</evidence>
<evidence type="ECO:0000256" key="2">
    <source>
        <dbReference type="ARBA" id="ARBA00022741"/>
    </source>
</evidence>
<name>A0ABD6F230_9BILA</name>
<dbReference type="PANTHER" id="PTHR47959">
    <property type="entry name" value="ATP-DEPENDENT RNA HELICASE RHLE-RELATED"/>
    <property type="match status" value="1"/>
</dbReference>
<dbReference type="CDD" id="cd18787">
    <property type="entry name" value="SF2_C_DEAD"/>
    <property type="match status" value="1"/>
</dbReference>
<protein>
    <recommendedName>
        <fullName evidence="1">RNA helicase</fullName>
        <ecNumber evidence="1">3.6.4.13</ecNumber>
    </recommendedName>
</protein>
<evidence type="ECO:0000256" key="3">
    <source>
        <dbReference type="ARBA" id="ARBA00022801"/>
    </source>
</evidence>
<gene>
    <name evidence="10" type="ORF">AB6A40_010617</name>
</gene>
<dbReference type="Proteomes" id="UP001608902">
    <property type="component" value="Unassembled WGS sequence"/>
</dbReference>
<comment type="caution">
    <text evidence="10">The sequence shown here is derived from an EMBL/GenBank/DDBJ whole genome shotgun (WGS) entry which is preliminary data.</text>
</comment>
<dbReference type="PANTHER" id="PTHR47959:SF15">
    <property type="entry name" value="RNA HELICASE"/>
    <property type="match status" value="1"/>
</dbReference>
<evidence type="ECO:0000256" key="4">
    <source>
        <dbReference type="ARBA" id="ARBA00022806"/>
    </source>
</evidence>
<evidence type="ECO:0000256" key="8">
    <source>
        <dbReference type="SAM" id="MobiDB-lite"/>
    </source>
</evidence>
<dbReference type="PROSITE" id="PS51194">
    <property type="entry name" value="HELICASE_CTER"/>
    <property type="match status" value="1"/>
</dbReference>
<evidence type="ECO:0000259" key="9">
    <source>
        <dbReference type="PROSITE" id="PS51194"/>
    </source>
</evidence>
<dbReference type="EC" id="3.6.4.13" evidence="1"/>
<dbReference type="GO" id="GO:0003723">
    <property type="term" value="F:RNA binding"/>
    <property type="evidence" value="ECO:0007669"/>
    <property type="project" value="UniProtKB-KW"/>
</dbReference>
<keyword evidence="11" id="KW-1185">Reference proteome</keyword>
<dbReference type="Gene3D" id="3.40.50.300">
    <property type="entry name" value="P-loop containing nucleotide triphosphate hydrolases"/>
    <property type="match status" value="1"/>
</dbReference>
<dbReference type="SUPFAM" id="SSF52540">
    <property type="entry name" value="P-loop containing nucleoside triphosphate hydrolases"/>
    <property type="match status" value="1"/>
</dbReference>
<feature type="compositionally biased region" description="Basic residues" evidence="8">
    <location>
        <begin position="189"/>
        <end position="203"/>
    </location>
</feature>
<sequence>MVCVGARNSTADSVKQELVFTGSEHGKIVALRSLFREGLTPPAIIFVQSKDRARQLCSELKGFEPPVPFALISSERSEKDREQSLANFRTGKVWVLICTELLSRGLDLRGVNVVINFDLPTSVISYIHRIGRTGRAGRSGRAITYFTEQDLNIIRPIATVINQAGCEVPEYTLRMKKLTRNVKKDLLRRAPKRKNVGRVKRKRKSEDTLENEMKKPARKK</sequence>
<keyword evidence="3" id="KW-0378">Hydrolase</keyword>
<comment type="catalytic activity">
    <reaction evidence="7">
        <text>ATP + H2O = ADP + phosphate + H(+)</text>
        <dbReference type="Rhea" id="RHEA:13065"/>
        <dbReference type="ChEBI" id="CHEBI:15377"/>
        <dbReference type="ChEBI" id="CHEBI:15378"/>
        <dbReference type="ChEBI" id="CHEBI:30616"/>
        <dbReference type="ChEBI" id="CHEBI:43474"/>
        <dbReference type="ChEBI" id="CHEBI:456216"/>
        <dbReference type="EC" id="3.6.4.13"/>
    </reaction>
</comment>
<dbReference type="InterPro" id="IPR027417">
    <property type="entry name" value="P-loop_NTPase"/>
</dbReference>